<dbReference type="Pfam" id="PF01812">
    <property type="entry name" value="5-FTHF_cyc-lig"/>
    <property type="match status" value="1"/>
</dbReference>
<comment type="similarity">
    <text evidence="1 5">Belongs to the 5-formyltetrahydrofolate cyclo-ligase family.</text>
</comment>
<dbReference type="GO" id="GO:0009396">
    <property type="term" value="P:folic acid-containing compound biosynthetic process"/>
    <property type="evidence" value="ECO:0007669"/>
    <property type="project" value="TreeGrafter"/>
</dbReference>
<dbReference type="Gene3D" id="3.40.50.10420">
    <property type="entry name" value="NagB/RpiA/CoA transferase-like"/>
    <property type="match status" value="1"/>
</dbReference>
<gene>
    <name evidence="6" type="ORF">GA0061094_1140</name>
</gene>
<dbReference type="PANTHER" id="PTHR23407">
    <property type="entry name" value="ATPASE INHIBITOR/5-FORMYLTETRAHYDROFOLATE CYCLO-LIGASE"/>
    <property type="match status" value="1"/>
</dbReference>
<evidence type="ECO:0000313" key="6">
    <source>
        <dbReference type="EMBL" id="SCB88194.1"/>
    </source>
</evidence>
<keyword evidence="5" id="KW-0479">Metal-binding</keyword>
<keyword evidence="3 4" id="KW-0067">ATP-binding</keyword>
<evidence type="ECO:0000256" key="1">
    <source>
        <dbReference type="ARBA" id="ARBA00010638"/>
    </source>
</evidence>
<protein>
    <recommendedName>
        <fullName evidence="5">5-formyltetrahydrofolate cyclo-ligase</fullName>
        <ecNumber evidence="5">6.3.3.2</ecNumber>
    </recommendedName>
</protein>
<evidence type="ECO:0000256" key="5">
    <source>
        <dbReference type="RuleBase" id="RU361279"/>
    </source>
</evidence>
<dbReference type="EC" id="6.3.3.2" evidence="5"/>
<sequence length="187" mass="21464">MDKKEMRISQLEVLKAISPLEYEQKCYSIEQRLFRSEFWKSSEVIAVTVSKPPEVNTWNIIKRGWEEGKTICVPKCKPAGKELIFHKLTSFQELEKVFYELYEPIPSITPSIHRDSIQSVIVPGIAYTQKGYRLGFGGGYYDRFLSGYKGKTLSLAFSDQLVKSLPVEPFDIPVAEILTESERIQCD</sequence>
<dbReference type="GO" id="GO:0030272">
    <property type="term" value="F:5-formyltetrahydrofolate cyclo-ligase activity"/>
    <property type="evidence" value="ECO:0007669"/>
    <property type="project" value="UniProtKB-EC"/>
</dbReference>
<reference evidence="7" key="1">
    <citation type="submission" date="2016-08" db="EMBL/GenBank/DDBJ databases">
        <authorList>
            <person name="Varghese N."/>
            <person name="Submissions Spin"/>
        </authorList>
    </citation>
    <scope>NUCLEOTIDE SEQUENCE [LARGE SCALE GENOMIC DNA]</scope>
    <source>
        <strain evidence="7">SGD-1123</strain>
    </source>
</reference>
<evidence type="ECO:0000256" key="2">
    <source>
        <dbReference type="ARBA" id="ARBA00022741"/>
    </source>
</evidence>
<feature type="binding site" evidence="4">
    <location>
        <position position="54"/>
    </location>
    <ligand>
        <name>substrate</name>
    </ligand>
</feature>
<dbReference type="PANTHER" id="PTHR23407:SF1">
    <property type="entry name" value="5-FORMYLTETRAHYDROFOLATE CYCLO-LIGASE"/>
    <property type="match status" value="1"/>
</dbReference>
<keyword evidence="7" id="KW-1185">Reference proteome</keyword>
<keyword evidence="5" id="KW-0460">Magnesium</keyword>
<dbReference type="SUPFAM" id="SSF100950">
    <property type="entry name" value="NagB/RpiA/CoA transferase-like"/>
    <property type="match status" value="1"/>
</dbReference>
<dbReference type="GO" id="GO:0035999">
    <property type="term" value="P:tetrahydrofolate interconversion"/>
    <property type="evidence" value="ECO:0007669"/>
    <property type="project" value="TreeGrafter"/>
</dbReference>
<dbReference type="GO" id="GO:0005524">
    <property type="term" value="F:ATP binding"/>
    <property type="evidence" value="ECO:0007669"/>
    <property type="project" value="UniProtKB-KW"/>
</dbReference>
<dbReference type="PIRSF" id="PIRSF006806">
    <property type="entry name" value="FTHF_cligase"/>
    <property type="match status" value="1"/>
</dbReference>
<dbReference type="InterPro" id="IPR002698">
    <property type="entry name" value="FTHF_cligase"/>
</dbReference>
<dbReference type="NCBIfam" id="TIGR02727">
    <property type="entry name" value="MTHFS_bact"/>
    <property type="match status" value="1"/>
</dbReference>
<evidence type="ECO:0000256" key="4">
    <source>
        <dbReference type="PIRSR" id="PIRSR006806-1"/>
    </source>
</evidence>
<dbReference type="RefSeq" id="WP_058297791.1">
    <property type="nucleotide sequence ID" value="NZ_FMAU01000001.1"/>
</dbReference>
<keyword evidence="6" id="KW-0436">Ligase</keyword>
<name>A0A0V8HMC5_9BACI</name>
<evidence type="ECO:0000313" key="7">
    <source>
        <dbReference type="Proteomes" id="UP000181997"/>
    </source>
</evidence>
<organism evidence="6 7">
    <name type="scientific">[Bacillus] enclensis</name>
    <dbReference type="NCBI Taxonomy" id="1402860"/>
    <lineage>
        <taxon>Bacteria</taxon>
        <taxon>Bacillati</taxon>
        <taxon>Bacillota</taxon>
        <taxon>Bacilli</taxon>
        <taxon>Bacillales</taxon>
        <taxon>Bacillaceae</taxon>
        <taxon>Rossellomorea</taxon>
    </lineage>
</organism>
<evidence type="ECO:0000256" key="3">
    <source>
        <dbReference type="ARBA" id="ARBA00022840"/>
    </source>
</evidence>
<dbReference type="InterPro" id="IPR024185">
    <property type="entry name" value="FTHF_cligase-like_sf"/>
</dbReference>
<keyword evidence="2 4" id="KW-0547">Nucleotide-binding</keyword>
<dbReference type="GO" id="GO:0046872">
    <property type="term" value="F:metal ion binding"/>
    <property type="evidence" value="ECO:0007669"/>
    <property type="project" value="UniProtKB-KW"/>
</dbReference>
<dbReference type="AlphaFoldDB" id="A0A0V8HMC5"/>
<dbReference type="EMBL" id="FMAU01000001">
    <property type="protein sequence ID" value="SCB88194.1"/>
    <property type="molecule type" value="Genomic_DNA"/>
</dbReference>
<dbReference type="Proteomes" id="UP000181997">
    <property type="component" value="Unassembled WGS sequence"/>
</dbReference>
<feature type="binding site" evidence="4">
    <location>
        <begin position="133"/>
        <end position="141"/>
    </location>
    <ligand>
        <name>ATP</name>
        <dbReference type="ChEBI" id="CHEBI:30616"/>
    </ligand>
</feature>
<feature type="binding site" evidence="4">
    <location>
        <position position="49"/>
    </location>
    <ligand>
        <name>substrate</name>
    </ligand>
</feature>
<feature type="binding site" evidence="4">
    <location>
        <begin position="3"/>
        <end position="7"/>
    </location>
    <ligand>
        <name>ATP</name>
        <dbReference type="ChEBI" id="CHEBI:30616"/>
    </ligand>
</feature>
<comment type="catalytic activity">
    <reaction evidence="5">
        <text>(6S)-5-formyl-5,6,7,8-tetrahydrofolate + ATP = (6R)-5,10-methenyltetrahydrofolate + ADP + phosphate</text>
        <dbReference type="Rhea" id="RHEA:10488"/>
        <dbReference type="ChEBI" id="CHEBI:30616"/>
        <dbReference type="ChEBI" id="CHEBI:43474"/>
        <dbReference type="ChEBI" id="CHEBI:57455"/>
        <dbReference type="ChEBI" id="CHEBI:57457"/>
        <dbReference type="ChEBI" id="CHEBI:456216"/>
        <dbReference type="EC" id="6.3.3.2"/>
    </reaction>
</comment>
<comment type="cofactor">
    <cofactor evidence="5">
        <name>Mg(2+)</name>
        <dbReference type="ChEBI" id="CHEBI:18420"/>
    </cofactor>
</comment>
<accession>A0A0V8HMC5</accession>
<dbReference type="InterPro" id="IPR037171">
    <property type="entry name" value="NagB/RpiA_transferase-like"/>
</dbReference>
<proteinExistence type="inferred from homology"/>
<dbReference type="OrthoDB" id="9801938at2"/>